<name>A0ABP0LNH9_9DINO</name>
<sequence>AEKKIIPGAELLGTMKAEEGQRGEKGLDVYFQPYDLAEPLKQQFDAVGGALAGTGREMGQ</sequence>
<organism evidence="1 2">
    <name type="scientific">Durusdinium trenchii</name>
    <dbReference type="NCBI Taxonomy" id="1381693"/>
    <lineage>
        <taxon>Eukaryota</taxon>
        <taxon>Sar</taxon>
        <taxon>Alveolata</taxon>
        <taxon>Dinophyceae</taxon>
        <taxon>Suessiales</taxon>
        <taxon>Symbiodiniaceae</taxon>
        <taxon>Durusdinium</taxon>
    </lineage>
</organism>
<feature type="non-terminal residue" evidence="1">
    <location>
        <position position="1"/>
    </location>
</feature>
<accession>A0ABP0LNH9</accession>
<proteinExistence type="predicted"/>
<evidence type="ECO:0000313" key="1">
    <source>
        <dbReference type="EMBL" id="CAK9039624.1"/>
    </source>
</evidence>
<evidence type="ECO:0000313" key="2">
    <source>
        <dbReference type="Proteomes" id="UP001642464"/>
    </source>
</evidence>
<keyword evidence="2" id="KW-1185">Reference proteome</keyword>
<reference evidence="1 2" key="1">
    <citation type="submission" date="2024-02" db="EMBL/GenBank/DDBJ databases">
        <authorList>
            <person name="Chen Y."/>
            <person name="Shah S."/>
            <person name="Dougan E. K."/>
            <person name="Thang M."/>
            <person name="Chan C."/>
        </authorList>
    </citation>
    <scope>NUCLEOTIDE SEQUENCE [LARGE SCALE GENOMIC DNA]</scope>
</reference>
<comment type="caution">
    <text evidence="1">The sequence shown here is derived from an EMBL/GenBank/DDBJ whole genome shotgun (WGS) entry which is preliminary data.</text>
</comment>
<feature type="non-terminal residue" evidence="1">
    <location>
        <position position="60"/>
    </location>
</feature>
<dbReference type="Proteomes" id="UP001642464">
    <property type="component" value="Unassembled WGS sequence"/>
</dbReference>
<gene>
    <name evidence="1" type="ORF">SCF082_LOCUS23188</name>
</gene>
<dbReference type="EMBL" id="CAXAMM010016670">
    <property type="protein sequence ID" value="CAK9039624.1"/>
    <property type="molecule type" value="Genomic_DNA"/>
</dbReference>
<protein>
    <submittedName>
        <fullName evidence="1">Uncharacterized protein</fullName>
    </submittedName>
</protein>